<keyword evidence="1" id="KW-1133">Transmembrane helix</keyword>
<gene>
    <name evidence="2" type="ORF">KC614_04825</name>
</gene>
<comment type="caution">
    <text evidence="2">The sequence shown here is derived from an EMBL/GenBank/DDBJ whole genome shotgun (WGS) entry which is preliminary data.</text>
</comment>
<accession>A0A955RSD8</accession>
<sequence length="104" mass="11262">DDGSGVVRVYIKDSTVIDKPYMRVGYYARVAGIVSQYKDEYRILPRYQEDVVVSKSPLGSVLGSVTQLPETGNWLLGYSLATMIAGVALFIVGGKVQSLAKAVC</sequence>
<reference evidence="2" key="1">
    <citation type="submission" date="2020-04" db="EMBL/GenBank/DDBJ databases">
        <authorList>
            <person name="Zhang T."/>
        </authorList>
    </citation>
    <scope>NUCLEOTIDE SEQUENCE</scope>
    <source>
        <strain evidence="2">HKST-UBA03</strain>
    </source>
</reference>
<keyword evidence="1" id="KW-0812">Transmembrane</keyword>
<organism evidence="2 3">
    <name type="scientific">candidate division WWE3 bacterium</name>
    <dbReference type="NCBI Taxonomy" id="2053526"/>
    <lineage>
        <taxon>Bacteria</taxon>
        <taxon>Katanobacteria</taxon>
    </lineage>
</organism>
<reference evidence="2" key="2">
    <citation type="journal article" date="2021" name="Microbiome">
        <title>Successional dynamics and alternative stable states in a saline activated sludge microbial community over 9 years.</title>
        <authorList>
            <person name="Wang Y."/>
            <person name="Ye J."/>
            <person name="Ju F."/>
            <person name="Liu L."/>
            <person name="Boyd J.A."/>
            <person name="Deng Y."/>
            <person name="Parks D.H."/>
            <person name="Jiang X."/>
            <person name="Yin X."/>
            <person name="Woodcroft B.J."/>
            <person name="Tyson G.W."/>
            <person name="Hugenholtz P."/>
            <person name="Polz M.F."/>
            <person name="Zhang T."/>
        </authorList>
    </citation>
    <scope>NUCLEOTIDE SEQUENCE</scope>
    <source>
        <strain evidence="2">HKST-UBA03</strain>
    </source>
</reference>
<evidence type="ECO:0000256" key="1">
    <source>
        <dbReference type="SAM" id="Phobius"/>
    </source>
</evidence>
<evidence type="ECO:0000313" key="3">
    <source>
        <dbReference type="Proteomes" id="UP000751518"/>
    </source>
</evidence>
<feature type="transmembrane region" description="Helical" evidence="1">
    <location>
        <begin position="74"/>
        <end position="92"/>
    </location>
</feature>
<keyword evidence="1" id="KW-0472">Membrane</keyword>
<protein>
    <submittedName>
        <fullName evidence="2">Uncharacterized protein</fullName>
    </submittedName>
</protein>
<proteinExistence type="predicted"/>
<dbReference type="Proteomes" id="UP000751518">
    <property type="component" value="Unassembled WGS sequence"/>
</dbReference>
<dbReference type="EMBL" id="JAGQKZ010000062">
    <property type="protein sequence ID" value="MCA9392488.1"/>
    <property type="molecule type" value="Genomic_DNA"/>
</dbReference>
<feature type="non-terminal residue" evidence="2">
    <location>
        <position position="1"/>
    </location>
</feature>
<name>A0A955RSD8_UNCKA</name>
<dbReference type="AlphaFoldDB" id="A0A955RSD8"/>
<evidence type="ECO:0000313" key="2">
    <source>
        <dbReference type="EMBL" id="MCA9392488.1"/>
    </source>
</evidence>